<evidence type="ECO:0000256" key="3">
    <source>
        <dbReference type="ARBA" id="ARBA00023002"/>
    </source>
</evidence>
<dbReference type="Pfam" id="PF00248">
    <property type="entry name" value="Aldo_ket_red"/>
    <property type="match status" value="1"/>
</dbReference>
<evidence type="ECO:0000256" key="4">
    <source>
        <dbReference type="PIRSR" id="PIRSR000097-1"/>
    </source>
</evidence>
<dbReference type="PROSITE" id="PS00798">
    <property type="entry name" value="ALDOKETO_REDUCTASE_1"/>
    <property type="match status" value="1"/>
</dbReference>
<dbReference type="InterPro" id="IPR020471">
    <property type="entry name" value="AKR"/>
</dbReference>
<dbReference type="Gene3D" id="3.20.20.100">
    <property type="entry name" value="NADP-dependent oxidoreductase domain"/>
    <property type="match status" value="1"/>
</dbReference>
<dbReference type="AlphaFoldDB" id="A0A7S3AVQ1"/>
<dbReference type="PANTHER" id="PTHR43827:SF3">
    <property type="entry name" value="NADP-DEPENDENT OXIDOREDUCTASE DOMAIN-CONTAINING PROTEIN"/>
    <property type="match status" value="1"/>
</dbReference>
<keyword evidence="2" id="KW-0521">NADP</keyword>
<reference evidence="9" key="1">
    <citation type="submission" date="2021-01" db="EMBL/GenBank/DDBJ databases">
        <authorList>
            <person name="Corre E."/>
            <person name="Pelletier E."/>
            <person name="Niang G."/>
            <person name="Scheremetjew M."/>
            <person name="Finn R."/>
            <person name="Kale V."/>
            <person name="Holt S."/>
            <person name="Cochrane G."/>
            <person name="Meng A."/>
            <person name="Brown T."/>
            <person name="Cohen L."/>
        </authorList>
    </citation>
    <scope>NUCLEOTIDE SEQUENCE</scope>
    <source>
        <strain evidence="9">CCMP281</strain>
    </source>
</reference>
<dbReference type="EMBL" id="HBHX01031203">
    <property type="protein sequence ID" value="CAE0116688.1"/>
    <property type="molecule type" value="Transcribed_RNA"/>
</dbReference>
<dbReference type="GO" id="GO:0016616">
    <property type="term" value="F:oxidoreductase activity, acting on the CH-OH group of donors, NAD or NADP as acceptor"/>
    <property type="evidence" value="ECO:0007669"/>
    <property type="project" value="UniProtKB-ARBA"/>
</dbReference>
<feature type="site" description="Lowers pKa of active site Tyr" evidence="6">
    <location>
        <position position="105"/>
    </location>
</feature>
<organism evidence="9">
    <name type="scientific">Haptolina ericina</name>
    <dbReference type="NCBI Taxonomy" id="156174"/>
    <lineage>
        <taxon>Eukaryota</taxon>
        <taxon>Haptista</taxon>
        <taxon>Haptophyta</taxon>
        <taxon>Prymnesiophyceae</taxon>
        <taxon>Prymnesiales</taxon>
        <taxon>Prymnesiaceae</taxon>
        <taxon>Haptolina</taxon>
    </lineage>
</organism>
<dbReference type="InterPro" id="IPR023210">
    <property type="entry name" value="NADP_OxRdtase_dom"/>
</dbReference>
<evidence type="ECO:0000256" key="6">
    <source>
        <dbReference type="PIRSR" id="PIRSR000097-3"/>
    </source>
</evidence>
<comment type="similarity">
    <text evidence="1">Belongs to the aldo/keto reductase family.</text>
</comment>
<dbReference type="PIRSF" id="PIRSF000097">
    <property type="entry name" value="AKR"/>
    <property type="match status" value="1"/>
</dbReference>
<evidence type="ECO:0000259" key="8">
    <source>
        <dbReference type="Pfam" id="PF00248"/>
    </source>
</evidence>
<evidence type="ECO:0000256" key="2">
    <source>
        <dbReference type="ARBA" id="ARBA00022857"/>
    </source>
</evidence>
<protein>
    <recommendedName>
        <fullName evidence="8">NADP-dependent oxidoreductase domain-containing protein</fullName>
    </recommendedName>
</protein>
<dbReference type="PROSITE" id="PS00063">
    <property type="entry name" value="ALDOKETO_REDUCTASE_3"/>
    <property type="match status" value="1"/>
</dbReference>
<dbReference type="FunFam" id="3.20.20.100:FF:000015">
    <property type="entry name" value="Oxidoreductase, aldo/keto reductase family"/>
    <property type="match status" value="1"/>
</dbReference>
<proteinExistence type="inferred from homology"/>
<feature type="chain" id="PRO_5030885588" description="NADP-dependent oxidoreductase domain-containing protein" evidence="7">
    <location>
        <begin position="20"/>
        <end position="310"/>
    </location>
</feature>
<keyword evidence="7" id="KW-0732">Signal</keyword>
<feature type="binding site" evidence="5">
    <location>
        <position position="138"/>
    </location>
    <ligand>
        <name>substrate</name>
    </ligand>
</feature>
<accession>A0A7S3AVQ1</accession>
<gene>
    <name evidence="9" type="ORF">HERI1096_LOCUS17373</name>
</gene>
<dbReference type="SUPFAM" id="SSF51430">
    <property type="entry name" value="NAD(P)-linked oxidoreductase"/>
    <property type="match status" value="1"/>
</dbReference>
<dbReference type="InterPro" id="IPR036812">
    <property type="entry name" value="NAD(P)_OxRdtase_dom_sf"/>
</dbReference>
<feature type="active site" description="Proton donor" evidence="4">
    <location>
        <position position="80"/>
    </location>
</feature>
<evidence type="ECO:0000256" key="7">
    <source>
        <dbReference type="SAM" id="SignalP"/>
    </source>
</evidence>
<feature type="domain" description="NADP-dependent oxidoreductase" evidence="8">
    <location>
        <begin position="47"/>
        <end position="297"/>
    </location>
</feature>
<name>A0A7S3AVQ1_9EUKA</name>
<feature type="signal peptide" evidence="7">
    <location>
        <begin position="1"/>
        <end position="19"/>
    </location>
</feature>
<evidence type="ECO:0000313" key="9">
    <source>
        <dbReference type="EMBL" id="CAE0116688.1"/>
    </source>
</evidence>
<dbReference type="PRINTS" id="PR00069">
    <property type="entry name" value="ALDKETRDTASE"/>
</dbReference>
<evidence type="ECO:0000256" key="5">
    <source>
        <dbReference type="PIRSR" id="PIRSR000097-2"/>
    </source>
</evidence>
<keyword evidence="3" id="KW-0560">Oxidoreductase</keyword>
<dbReference type="PANTHER" id="PTHR43827">
    <property type="entry name" value="2,5-DIKETO-D-GLUCONIC ACID REDUCTASE"/>
    <property type="match status" value="1"/>
</dbReference>
<sequence>MRRITALGAALSSATLLHSATLQQREERTRRKVQRLRLNTGAEMPALGFGTYLTGGDELRWALRCAIAVGYRHIDTAHGYQNEEIVGDAIAKSGLPRESFFITTKLWCSDHGTESTRAAIDASLRALGAPYIDCYLMHAPDNQGTSAVDIRELRRQSWLVMEESHRAGTLRAIGVSNFEPRHIEDLRRWGSVTPAVNQVELHAYLSQSELRDYCARHGIVLQSYGSVGADGLLDDPEIQAVAAAHGRTPAQVSLRHSLQRGCAVLAKSITPERIAQNFAIFDFELSSLDVRRLDALERGERTYWDNTDVP</sequence>
<dbReference type="InterPro" id="IPR018170">
    <property type="entry name" value="Aldo/ket_reductase_CS"/>
</dbReference>
<evidence type="ECO:0000256" key="1">
    <source>
        <dbReference type="ARBA" id="ARBA00007905"/>
    </source>
</evidence>
<dbReference type="CDD" id="cd19071">
    <property type="entry name" value="AKR_AKR1-5-like"/>
    <property type="match status" value="1"/>
</dbReference>